<keyword evidence="12 13" id="KW-0407">Ion channel</keyword>
<comment type="similarity">
    <text evidence="2 13">Belongs to the amiloride-sensitive sodium channel (TC 1.A.6) family.</text>
</comment>
<keyword evidence="15" id="KW-1185">Reference proteome</keyword>
<dbReference type="PRINTS" id="PR01078">
    <property type="entry name" value="AMINACHANNEL"/>
</dbReference>
<evidence type="ECO:0000313" key="16">
    <source>
        <dbReference type="WBParaSite" id="PSAMB.scaffold484size49626.g6204.t1"/>
    </source>
</evidence>
<evidence type="ECO:0000313" key="15">
    <source>
        <dbReference type="Proteomes" id="UP000887566"/>
    </source>
</evidence>
<dbReference type="Pfam" id="PF00858">
    <property type="entry name" value="ASC"/>
    <property type="match status" value="1"/>
</dbReference>
<evidence type="ECO:0000256" key="8">
    <source>
        <dbReference type="ARBA" id="ARBA00023065"/>
    </source>
</evidence>
<dbReference type="AlphaFoldDB" id="A0A914WNR9"/>
<evidence type="ECO:0000256" key="1">
    <source>
        <dbReference type="ARBA" id="ARBA00004141"/>
    </source>
</evidence>
<evidence type="ECO:0000256" key="9">
    <source>
        <dbReference type="ARBA" id="ARBA00023136"/>
    </source>
</evidence>
<evidence type="ECO:0000256" key="2">
    <source>
        <dbReference type="ARBA" id="ARBA00007193"/>
    </source>
</evidence>
<organism evidence="15 16">
    <name type="scientific">Plectus sambesii</name>
    <dbReference type="NCBI Taxonomy" id="2011161"/>
    <lineage>
        <taxon>Eukaryota</taxon>
        <taxon>Metazoa</taxon>
        <taxon>Ecdysozoa</taxon>
        <taxon>Nematoda</taxon>
        <taxon>Chromadorea</taxon>
        <taxon>Plectida</taxon>
        <taxon>Plectina</taxon>
        <taxon>Plectoidea</taxon>
        <taxon>Plectidae</taxon>
        <taxon>Plectus</taxon>
    </lineage>
</organism>
<feature type="transmembrane region" description="Helical" evidence="14">
    <location>
        <begin position="56"/>
        <end position="83"/>
    </location>
</feature>
<evidence type="ECO:0000256" key="10">
    <source>
        <dbReference type="ARBA" id="ARBA00023180"/>
    </source>
</evidence>
<reference evidence="16" key="1">
    <citation type="submission" date="2022-11" db="UniProtKB">
        <authorList>
            <consortium name="WormBaseParasite"/>
        </authorList>
    </citation>
    <scope>IDENTIFICATION</scope>
</reference>
<keyword evidence="10" id="KW-0325">Glycoprotein</keyword>
<keyword evidence="8 13" id="KW-0406">Ion transport</keyword>
<dbReference type="WBParaSite" id="PSAMB.scaffold484size49626.g6204.t1">
    <property type="protein sequence ID" value="PSAMB.scaffold484size49626.g6204.t1"/>
    <property type="gene ID" value="PSAMB.scaffold484size49626.g6204"/>
</dbReference>
<keyword evidence="11 13" id="KW-0739">Sodium transport</keyword>
<dbReference type="GO" id="GO:0015280">
    <property type="term" value="F:ligand-gated sodium channel activity"/>
    <property type="evidence" value="ECO:0007669"/>
    <property type="project" value="TreeGrafter"/>
</dbReference>
<sequence length="155" mass="18216">MCFCRPDRAELVTSNTCFSQNTAYIEVYYEQLNFEYLRETAGYTVVNLFSDFGGNIGLWIGFSAITVVELIELLMEACYFGYYKRQRRQSMKRRKQRQQYEMPNMPLANRMEQHAPRGASEKMVSSTLNVHPSSTVESELFKDQLYTDDHTYTYD</sequence>
<keyword evidence="3 13" id="KW-0813">Transport</keyword>
<keyword evidence="9 14" id="KW-0472">Membrane</keyword>
<evidence type="ECO:0000256" key="4">
    <source>
        <dbReference type="ARBA" id="ARBA00022461"/>
    </source>
</evidence>
<evidence type="ECO:0000256" key="13">
    <source>
        <dbReference type="RuleBase" id="RU000679"/>
    </source>
</evidence>
<keyword evidence="5 13" id="KW-0812">Transmembrane</keyword>
<name>A0A914WNR9_9BILA</name>
<evidence type="ECO:0000256" key="6">
    <source>
        <dbReference type="ARBA" id="ARBA00022989"/>
    </source>
</evidence>
<dbReference type="Gene3D" id="1.10.287.770">
    <property type="entry name" value="YojJ-like"/>
    <property type="match status" value="1"/>
</dbReference>
<dbReference type="Proteomes" id="UP000887566">
    <property type="component" value="Unplaced"/>
</dbReference>
<evidence type="ECO:0000256" key="11">
    <source>
        <dbReference type="ARBA" id="ARBA00023201"/>
    </source>
</evidence>
<protein>
    <submittedName>
        <fullName evidence="16">Uncharacterized protein</fullName>
    </submittedName>
</protein>
<dbReference type="PANTHER" id="PTHR11690:SF242">
    <property type="entry name" value="DEGENERIN UNC-8"/>
    <property type="match status" value="1"/>
</dbReference>
<accession>A0A914WNR9</accession>
<dbReference type="PANTHER" id="PTHR11690">
    <property type="entry name" value="AMILORIDE-SENSITIVE SODIUM CHANNEL-RELATED"/>
    <property type="match status" value="1"/>
</dbReference>
<evidence type="ECO:0000256" key="7">
    <source>
        <dbReference type="ARBA" id="ARBA00023053"/>
    </source>
</evidence>
<keyword evidence="7" id="KW-0915">Sodium</keyword>
<dbReference type="GO" id="GO:0005886">
    <property type="term" value="C:plasma membrane"/>
    <property type="evidence" value="ECO:0007669"/>
    <property type="project" value="TreeGrafter"/>
</dbReference>
<dbReference type="InterPro" id="IPR001873">
    <property type="entry name" value="ENaC"/>
</dbReference>
<evidence type="ECO:0000256" key="12">
    <source>
        <dbReference type="ARBA" id="ARBA00023303"/>
    </source>
</evidence>
<evidence type="ECO:0000256" key="3">
    <source>
        <dbReference type="ARBA" id="ARBA00022448"/>
    </source>
</evidence>
<dbReference type="FunFam" id="1.10.287.770:FF:000001">
    <property type="entry name" value="Acid-sensing ion channel subunit 1"/>
    <property type="match status" value="1"/>
</dbReference>
<evidence type="ECO:0000256" key="14">
    <source>
        <dbReference type="SAM" id="Phobius"/>
    </source>
</evidence>
<proteinExistence type="inferred from homology"/>
<keyword evidence="4 13" id="KW-0894">Sodium channel</keyword>
<evidence type="ECO:0000256" key="5">
    <source>
        <dbReference type="ARBA" id="ARBA00022692"/>
    </source>
</evidence>
<comment type="subcellular location">
    <subcellularLocation>
        <location evidence="1">Membrane</location>
        <topology evidence="1">Multi-pass membrane protein</topology>
    </subcellularLocation>
</comment>
<keyword evidence="6 14" id="KW-1133">Transmembrane helix</keyword>